<dbReference type="EMBL" id="PGXC01000023">
    <property type="protein sequence ID" value="PKK89175.1"/>
    <property type="molecule type" value="Genomic_DNA"/>
</dbReference>
<name>A0A2N1PLG8_9BACT</name>
<sequence length="79" mass="9117">MTNRKINAYNELARKRKSYNFGELLNPSQIENGLYGYKFFYPVFHCGGLGLANRNLIQQIKDWAEIRKAVQAEGVLPCH</sequence>
<evidence type="ECO:0000313" key="2">
    <source>
        <dbReference type="Proteomes" id="UP000233256"/>
    </source>
</evidence>
<accession>A0A2N1PLG8</accession>
<dbReference type="AlphaFoldDB" id="A0A2N1PLG8"/>
<evidence type="ECO:0000313" key="1">
    <source>
        <dbReference type="EMBL" id="PKK89175.1"/>
    </source>
</evidence>
<comment type="caution">
    <text evidence="1">The sequence shown here is derived from an EMBL/GenBank/DDBJ whole genome shotgun (WGS) entry which is preliminary data.</text>
</comment>
<reference evidence="1 2" key="1">
    <citation type="journal article" date="2017" name="ISME J.">
        <title>Potential for microbial H2 and metal transformations associated with novel bacteria and archaea in deep terrestrial subsurface sediments.</title>
        <authorList>
            <person name="Hernsdorf A.W."/>
            <person name="Amano Y."/>
            <person name="Miyakawa K."/>
            <person name="Ise K."/>
            <person name="Suzuki Y."/>
            <person name="Anantharaman K."/>
            <person name="Probst A."/>
            <person name="Burstein D."/>
            <person name="Thomas B.C."/>
            <person name="Banfield J.F."/>
        </authorList>
    </citation>
    <scope>NUCLEOTIDE SEQUENCE [LARGE SCALE GENOMIC DNA]</scope>
    <source>
        <strain evidence="1">HGW-Wallbacteria-1</strain>
    </source>
</reference>
<organism evidence="1 2">
    <name type="scientific">Candidatus Wallbacteria bacterium HGW-Wallbacteria-1</name>
    <dbReference type="NCBI Taxonomy" id="2013854"/>
    <lineage>
        <taxon>Bacteria</taxon>
        <taxon>Candidatus Walliibacteriota</taxon>
    </lineage>
</organism>
<dbReference type="Proteomes" id="UP000233256">
    <property type="component" value="Unassembled WGS sequence"/>
</dbReference>
<proteinExistence type="predicted"/>
<protein>
    <submittedName>
        <fullName evidence="1">Uncharacterized protein</fullName>
    </submittedName>
</protein>
<gene>
    <name evidence="1" type="ORF">CVV64_15305</name>
</gene>